<reference evidence="4" key="1">
    <citation type="submission" date="2017-09" db="EMBL/GenBank/DDBJ databases">
        <title>Depth-based differentiation of microbial function through sediment-hosted aquifers and enrichment of novel symbionts in the deep terrestrial subsurface.</title>
        <authorList>
            <person name="Probst A.J."/>
            <person name="Ladd B."/>
            <person name="Jarett J.K."/>
            <person name="Geller-Mcgrath D.E."/>
            <person name="Sieber C.M.K."/>
            <person name="Emerson J.B."/>
            <person name="Anantharaman K."/>
            <person name="Thomas B.C."/>
            <person name="Malmstrom R."/>
            <person name="Stieglmeier M."/>
            <person name="Klingl A."/>
            <person name="Woyke T."/>
            <person name="Ryan C.M."/>
            <person name="Banfield J.F."/>
        </authorList>
    </citation>
    <scope>NUCLEOTIDE SEQUENCE [LARGE SCALE GENOMIC DNA]</scope>
</reference>
<dbReference type="AlphaFoldDB" id="A0A2M7VAI8"/>
<protein>
    <submittedName>
        <fullName evidence="3">Uncharacterized protein</fullName>
    </submittedName>
</protein>
<feature type="coiled-coil region" evidence="1">
    <location>
        <begin position="52"/>
        <end position="81"/>
    </location>
</feature>
<sequence length="112" mass="12698">MIENNHSKQNGLERITGTSGATSDLDRSSLREEADMRYQTRADVLVANTVYKAEKRAANKKEEEQKRKEKIEKEVDKNATLANIKAEISAMSKQAKIERKMQIPPPIPENSK</sequence>
<comment type="caution">
    <text evidence="3">The sequence shown here is derived from an EMBL/GenBank/DDBJ whole genome shotgun (WGS) entry which is preliminary data.</text>
</comment>
<dbReference type="Proteomes" id="UP000231453">
    <property type="component" value="Unassembled WGS sequence"/>
</dbReference>
<organism evidence="3 4">
    <name type="scientific">Candidatus Magasanikbacteria bacterium CG_4_10_14_0_2_um_filter_33_14</name>
    <dbReference type="NCBI Taxonomy" id="1974636"/>
    <lineage>
        <taxon>Bacteria</taxon>
        <taxon>Candidatus Magasanikiibacteriota</taxon>
    </lineage>
</organism>
<gene>
    <name evidence="3" type="ORF">COX80_02790</name>
</gene>
<keyword evidence="1" id="KW-0175">Coiled coil</keyword>
<name>A0A2M7VAI8_9BACT</name>
<feature type="compositionally biased region" description="Basic and acidic residues" evidence="2">
    <location>
        <begin position="24"/>
        <end position="36"/>
    </location>
</feature>
<evidence type="ECO:0000313" key="3">
    <source>
        <dbReference type="EMBL" id="PIZ95939.1"/>
    </source>
</evidence>
<dbReference type="EMBL" id="PFPL01000041">
    <property type="protein sequence ID" value="PIZ95939.1"/>
    <property type="molecule type" value="Genomic_DNA"/>
</dbReference>
<feature type="region of interest" description="Disordered" evidence="2">
    <location>
        <begin position="1"/>
        <end position="36"/>
    </location>
</feature>
<proteinExistence type="predicted"/>
<evidence type="ECO:0000256" key="1">
    <source>
        <dbReference type="SAM" id="Coils"/>
    </source>
</evidence>
<accession>A0A2M7VAI8</accession>
<evidence type="ECO:0000256" key="2">
    <source>
        <dbReference type="SAM" id="MobiDB-lite"/>
    </source>
</evidence>
<evidence type="ECO:0000313" key="4">
    <source>
        <dbReference type="Proteomes" id="UP000231453"/>
    </source>
</evidence>